<dbReference type="PANTHER" id="PTHR35807:SF2">
    <property type="entry name" value="TRANSCRIPTIONAL ACTIVATOR DOMAIN"/>
    <property type="match status" value="1"/>
</dbReference>
<dbReference type="Gene3D" id="1.25.40.10">
    <property type="entry name" value="Tetratricopeptide repeat domain"/>
    <property type="match status" value="1"/>
</dbReference>
<keyword evidence="8" id="KW-1185">Reference proteome</keyword>
<dbReference type="Gene3D" id="1.10.10.10">
    <property type="entry name" value="Winged helix-like DNA-binding domain superfamily/Winged helix DNA-binding domain"/>
    <property type="match status" value="1"/>
</dbReference>
<keyword evidence="4" id="KW-0804">Transcription</keyword>
<feature type="domain" description="Response regulatory" evidence="6">
    <location>
        <begin position="2"/>
        <end position="115"/>
    </location>
</feature>
<dbReference type="EMBL" id="JASKHM010000004">
    <property type="protein sequence ID" value="MEQ4482391.1"/>
    <property type="molecule type" value="Genomic_DNA"/>
</dbReference>
<dbReference type="InterPro" id="IPR016032">
    <property type="entry name" value="Sig_transdc_resp-reg_C-effctor"/>
</dbReference>
<dbReference type="RefSeq" id="WP_232187620.1">
    <property type="nucleotide sequence ID" value="NZ_JAIOAP010000013.1"/>
</dbReference>
<feature type="modified residue" description="4-aspartylphosphate" evidence="5">
    <location>
        <position position="52"/>
    </location>
</feature>
<dbReference type="SUPFAM" id="SSF52172">
    <property type="entry name" value="CheY-like"/>
    <property type="match status" value="1"/>
</dbReference>
<reference evidence="7 8" key="1">
    <citation type="journal article" date="2023" name="Genome Announc.">
        <title>Pan-Genome Analyses of the Genus Cohnella and Proposal of the Novel Species Cohnella silvisoli sp. nov., Isolated from Forest Soil.</title>
        <authorList>
            <person name="Wang C."/>
            <person name="Mao L."/>
            <person name="Bao G."/>
            <person name="Zhu H."/>
        </authorList>
    </citation>
    <scope>NUCLEOTIDE SEQUENCE [LARGE SCALE GENOMIC DNA]</scope>
    <source>
        <strain evidence="7 8">NL03-T5-1</strain>
    </source>
</reference>
<evidence type="ECO:0000256" key="4">
    <source>
        <dbReference type="ARBA" id="ARBA00023163"/>
    </source>
</evidence>
<keyword evidence="5" id="KW-0597">Phosphoprotein</keyword>
<evidence type="ECO:0000256" key="1">
    <source>
        <dbReference type="ARBA" id="ARBA00023012"/>
    </source>
</evidence>
<evidence type="ECO:0000256" key="3">
    <source>
        <dbReference type="ARBA" id="ARBA00023125"/>
    </source>
</evidence>
<keyword evidence="3" id="KW-0238">DNA-binding</keyword>
<evidence type="ECO:0000313" key="7">
    <source>
        <dbReference type="EMBL" id="MEQ4482391.1"/>
    </source>
</evidence>
<dbReference type="Proteomes" id="UP001493487">
    <property type="component" value="Unassembled WGS sequence"/>
</dbReference>
<dbReference type="SMART" id="SM00448">
    <property type="entry name" value="REC"/>
    <property type="match status" value="1"/>
</dbReference>
<evidence type="ECO:0000256" key="2">
    <source>
        <dbReference type="ARBA" id="ARBA00023015"/>
    </source>
</evidence>
<evidence type="ECO:0000259" key="6">
    <source>
        <dbReference type="PROSITE" id="PS50110"/>
    </source>
</evidence>
<dbReference type="Gene3D" id="3.40.50.2300">
    <property type="match status" value="1"/>
</dbReference>
<dbReference type="Pfam" id="PF00072">
    <property type="entry name" value="Response_reg"/>
    <property type="match status" value="1"/>
</dbReference>
<dbReference type="InterPro" id="IPR036388">
    <property type="entry name" value="WH-like_DNA-bd_sf"/>
</dbReference>
<evidence type="ECO:0000256" key="5">
    <source>
        <dbReference type="PROSITE-ProRule" id="PRU00169"/>
    </source>
</evidence>
<proteinExistence type="predicted"/>
<keyword evidence="1" id="KW-0902">Two-component regulatory system</keyword>
<dbReference type="InterPro" id="IPR011006">
    <property type="entry name" value="CheY-like_superfamily"/>
</dbReference>
<dbReference type="PROSITE" id="PS50110">
    <property type="entry name" value="RESPONSE_REGULATORY"/>
    <property type="match status" value="1"/>
</dbReference>
<dbReference type="InterPro" id="IPR051677">
    <property type="entry name" value="AfsR-DnrI-RedD_regulator"/>
</dbReference>
<protein>
    <submittedName>
        <fullName evidence="7">Response regulator</fullName>
    </submittedName>
</protein>
<dbReference type="InterPro" id="IPR001789">
    <property type="entry name" value="Sig_transdc_resp-reg_receiver"/>
</dbReference>
<evidence type="ECO:0000313" key="8">
    <source>
        <dbReference type="Proteomes" id="UP001493487"/>
    </source>
</evidence>
<keyword evidence="2" id="KW-0805">Transcription regulation</keyword>
<organism evidence="7 8">
    <name type="scientific">Cohnella silvisoli</name>
    <dbReference type="NCBI Taxonomy" id="2873699"/>
    <lineage>
        <taxon>Bacteria</taxon>
        <taxon>Bacillati</taxon>
        <taxon>Bacillota</taxon>
        <taxon>Bacilli</taxon>
        <taxon>Bacillales</taxon>
        <taxon>Paenibacillaceae</taxon>
        <taxon>Cohnella</taxon>
    </lineage>
</organism>
<dbReference type="InterPro" id="IPR011990">
    <property type="entry name" value="TPR-like_helical_dom_sf"/>
</dbReference>
<dbReference type="PANTHER" id="PTHR35807">
    <property type="entry name" value="TRANSCRIPTIONAL REGULATOR REDD-RELATED"/>
    <property type="match status" value="1"/>
</dbReference>
<comment type="caution">
    <text evidence="7">The sequence shown here is derived from an EMBL/GenBank/DDBJ whole genome shotgun (WGS) entry which is preliminary data.</text>
</comment>
<sequence length="365" mass="41793">MKAVIVDDEYETLEELKELLIENGIELSGAFTNPLDALESVEEHNPDCAFLDIEMPGVNGLELAERLLERMPHVQIVFITAFNHYATQAFEVNAIDYVLKPIHPTRFAKTVERLTEKHQQGQEQRAGGENVSIQTLGDFAVLLDAQPVKWSRSKAKELLAYLLHCNGQKKHKYEICELLWPNQDPKKALVNLQTAIYALRKNLGAISPDVLRLAYADDCYSLTLGRVHWDAGEFEQQYKALLANSDRTALEKAAWLYRGDYMGNQDWPWSQFAQVSLSQKYEDVLKRLVESCYKEERFGSSIEWCMKLLDRQPIKEAQLLLLQSAYAAGGLGEMRRWAERLERLCVEVYDTNLDPAASAYYHAMR</sequence>
<accession>A0ABV1KQQ9</accession>
<dbReference type="SUPFAM" id="SSF46894">
    <property type="entry name" value="C-terminal effector domain of the bipartite response regulators"/>
    <property type="match status" value="1"/>
</dbReference>
<gene>
    <name evidence="7" type="ORF">QJS35_08295</name>
</gene>
<name>A0ABV1KQQ9_9BACL</name>